<evidence type="ECO:0000256" key="5">
    <source>
        <dbReference type="ARBA" id="ARBA00022989"/>
    </source>
</evidence>
<organism evidence="10 11">
    <name type="scientific">Flavobacterium araucananum</name>
    <dbReference type="NCBI Taxonomy" id="946678"/>
    <lineage>
        <taxon>Bacteria</taxon>
        <taxon>Pseudomonadati</taxon>
        <taxon>Bacteroidota</taxon>
        <taxon>Flavobacteriia</taxon>
        <taxon>Flavobacteriales</taxon>
        <taxon>Flavobacteriaceae</taxon>
        <taxon>Flavobacterium</taxon>
    </lineage>
</organism>
<proteinExistence type="predicted"/>
<reference evidence="10 11" key="1">
    <citation type="submission" date="2016-11" db="EMBL/GenBank/DDBJ databases">
        <title>Whole genomes of Flavobacteriaceae.</title>
        <authorList>
            <person name="Stine C."/>
            <person name="Li C."/>
            <person name="Tadesse D."/>
        </authorList>
    </citation>
    <scope>NUCLEOTIDE SEQUENCE [LARGE SCALE GENOMIC DNA]</scope>
    <source>
        <strain evidence="10 11">DSM 24704</strain>
    </source>
</reference>
<dbReference type="GO" id="GO:0005886">
    <property type="term" value="C:plasma membrane"/>
    <property type="evidence" value="ECO:0007669"/>
    <property type="project" value="UniProtKB-SubCell"/>
</dbReference>
<gene>
    <name evidence="10" type="ORF">B0A64_13780</name>
</gene>
<dbReference type="EMBL" id="MUGS01000027">
    <property type="protein sequence ID" value="OXG05094.1"/>
    <property type="molecule type" value="Genomic_DNA"/>
</dbReference>
<evidence type="ECO:0000256" key="7">
    <source>
        <dbReference type="ARBA" id="ARBA00023136"/>
    </source>
</evidence>
<dbReference type="GO" id="GO:0000166">
    <property type="term" value="F:nucleotide binding"/>
    <property type="evidence" value="ECO:0007669"/>
    <property type="project" value="UniProtKB-KW"/>
</dbReference>
<dbReference type="Proteomes" id="UP000214684">
    <property type="component" value="Unassembled WGS sequence"/>
</dbReference>
<comment type="subcellular location">
    <subcellularLocation>
        <location evidence="1">Cell membrane</location>
    </subcellularLocation>
</comment>
<comment type="caution">
    <text evidence="10">The sequence shown here is derived from an EMBL/GenBank/DDBJ whole genome shotgun (WGS) entry which is preliminary data.</text>
</comment>
<dbReference type="AlphaFoldDB" id="A0A227P6R6"/>
<keyword evidence="11" id="KW-1185">Reference proteome</keyword>
<keyword evidence="7 8" id="KW-0472">Membrane</keyword>
<dbReference type="Pfam" id="PF18967">
    <property type="entry name" value="PycTM"/>
    <property type="match status" value="1"/>
</dbReference>
<keyword evidence="5 8" id="KW-1133">Transmembrane helix</keyword>
<dbReference type="GO" id="GO:0051607">
    <property type="term" value="P:defense response to virus"/>
    <property type="evidence" value="ECO:0007669"/>
    <property type="project" value="UniProtKB-KW"/>
</dbReference>
<evidence type="ECO:0000256" key="8">
    <source>
        <dbReference type="SAM" id="Phobius"/>
    </source>
</evidence>
<evidence type="ECO:0000256" key="4">
    <source>
        <dbReference type="ARBA" id="ARBA00022741"/>
    </source>
</evidence>
<sequence>MKSSSSKKEKSEELLLAASKKKNKVFRTEKPGKGIDTMFKTTINNQYKLSGYADNKAHILLSVNTIIISVSLSILFPKLGRPANAHLIIPALILITFSVTSIIFAILTTRPSITKAGFSRTEVEKKKLNLLFFGNFYKTSFEDYNWAVHQMLNDSEYLYDSMVKDLYYHGLVLKRKYSLLRVTYNIFMFGIIVSVFAFLITLKFW</sequence>
<evidence type="ECO:0000259" key="9">
    <source>
        <dbReference type="Pfam" id="PF18967"/>
    </source>
</evidence>
<feature type="domain" description="Pycsar effector protein" evidence="9">
    <location>
        <begin position="47"/>
        <end position="200"/>
    </location>
</feature>
<feature type="transmembrane region" description="Helical" evidence="8">
    <location>
        <begin position="182"/>
        <end position="202"/>
    </location>
</feature>
<protein>
    <recommendedName>
        <fullName evidence="9">Pycsar effector protein domain-containing protein</fullName>
    </recommendedName>
</protein>
<accession>A0A227P6R6</accession>
<keyword evidence="4" id="KW-0547">Nucleotide-binding</keyword>
<evidence type="ECO:0000256" key="6">
    <source>
        <dbReference type="ARBA" id="ARBA00023118"/>
    </source>
</evidence>
<feature type="transmembrane region" description="Helical" evidence="8">
    <location>
        <begin position="57"/>
        <end position="76"/>
    </location>
</feature>
<keyword evidence="6" id="KW-0051">Antiviral defense</keyword>
<evidence type="ECO:0000256" key="2">
    <source>
        <dbReference type="ARBA" id="ARBA00022475"/>
    </source>
</evidence>
<dbReference type="InterPro" id="IPR043760">
    <property type="entry name" value="PycTM_dom"/>
</dbReference>
<evidence type="ECO:0000313" key="10">
    <source>
        <dbReference type="EMBL" id="OXG05094.1"/>
    </source>
</evidence>
<feature type="transmembrane region" description="Helical" evidence="8">
    <location>
        <begin position="88"/>
        <end position="107"/>
    </location>
</feature>
<evidence type="ECO:0000256" key="3">
    <source>
        <dbReference type="ARBA" id="ARBA00022692"/>
    </source>
</evidence>
<keyword evidence="2" id="KW-1003">Cell membrane</keyword>
<keyword evidence="3 8" id="KW-0812">Transmembrane</keyword>
<evidence type="ECO:0000313" key="11">
    <source>
        <dbReference type="Proteomes" id="UP000214684"/>
    </source>
</evidence>
<evidence type="ECO:0000256" key="1">
    <source>
        <dbReference type="ARBA" id="ARBA00004236"/>
    </source>
</evidence>
<name>A0A227P6R6_9FLAO</name>